<reference evidence="7 8" key="1">
    <citation type="submission" date="2024-04" db="EMBL/GenBank/DDBJ databases">
        <title>Novel species of the genus Ideonella isolated from streams.</title>
        <authorList>
            <person name="Lu H."/>
        </authorList>
    </citation>
    <scope>NUCLEOTIDE SEQUENCE [LARGE SCALE GENOMIC DNA]</scope>
    <source>
        <strain evidence="7 8">BYS139W</strain>
    </source>
</reference>
<feature type="transmembrane region" description="Helical" evidence="4">
    <location>
        <begin position="320"/>
        <end position="342"/>
    </location>
</feature>
<dbReference type="RefSeq" id="WP_341375894.1">
    <property type="nucleotide sequence ID" value="NZ_JBBUTF010000019.1"/>
</dbReference>
<accession>A0ABU9BEL5</accession>
<evidence type="ECO:0000256" key="1">
    <source>
        <dbReference type="ARBA" id="ARBA00022481"/>
    </source>
</evidence>
<feature type="domain" description="HAMP" evidence="6">
    <location>
        <begin position="343"/>
        <end position="395"/>
    </location>
</feature>
<name>A0ABU9BEL5_9BURK</name>
<dbReference type="PROSITE" id="PS50111">
    <property type="entry name" value="CHEMOTAXIS_TRANSDUC_2"/>
    <property type="match status" value="1"/>
</dbReference>
<sequence>MTIPHWLRNLRVGQRFGLLVAIGAALSLPLAGLLGHNLSQQADAARAERDGITPLGAGLTLMRQTQLHRGLTGAWLNGNAQAGEQRQAAQSEVDRALQQLRSTVSAYDDAALNQTVQTLERDWAALRTAVAARELPPPQSFARHTALVARQRQLLAHIGDVSTLLLDPAPDGYYLVITVLETLPQLSESLGQARAIGAAALARGQIGAGEQVRLADLQATMHQQREQLERQMMRIGQHDAALQGALQPRLQPALDALKAADTTLQPLLQVAEGARPTGESSAYFSTMTGHIEPLFALADLSYTTLGARLQARVDDMHTQLAGTAAFMVACLALAAWLSWAMARAMRDNLQQVERLSTDLAAGRLDGRTRQTSDDELGQMVRTLAAASRQLGQVLGSVRATGDEVGTAAAQIASGVDDLGGRSAQAASSLQQIASSVQQLREAVRTNADHAAEAARQAAASHGVAGSGDALIAQVVQAMDELGAQSRRIADITGLIDGIAFQTNILALNAAVEAARAGEAGRGFAVVAAEVRTLAQRSAQAAREIKSLTAASVEKVETGARVVSSARDTMAEMLRQAQQVSALVEGIGQATRQQSAEIEQTSQALTLLDHATQQNVALVEESTAAADSLNRQADGLRQTVSRFEVLGD</sequence>
<dbReference type="InterPro" id="IPR013587">
    <property type="entry name" value="Nitrate/nitrite_sensing"/>
</dbReference>
<evidence type="ECO:0000313" key="8">
    <source>
        <dbReference type="Proteomes" id="UP001368500"/>
    </source>
</evidence>
<dbReference type="Gene3D" id="1.10.287.950">
    <property type="entry name" value="Methyl-accepting chemotaxis protein"/>
    <property type="match status" value="1"/>
</dbReference>
<protein>
    <submittedName>
        <fullName evidence="7">Methyl-accepting chemotaxis protein</fullName>
    </submittedName>
</protein>
<dbReference type="SMART" id="SM00283">
    <property type="entry name" value="MA"/>
    <property type="match status" value="1"/>
</dbReference>
<comment type="caution">
    <text evidence="7">The sequence shown here is derived from an EMBL/GenBank/DDBJ whole genome shotgun (WGS) entry which is preliminary data.</text>
</comment>
<evidence type="ECO:0000259" key="5">
    <source>
        <dbReference type="PROSITE" id="PS50111"/>
    </source>
</evidence>
<dbReference type="Pfam" id="PF08376">
    <property type="entry name" value="NIT"/>
    <property type="match status" value="1"/>
</dbReference>
<dbReference type="InterPro" id="IPR051310">
    <property type="entry name" value="MCP_chemotaxis"/>
</dbReference>
<dbReference type="InterPro" id="IPR003660">
    <property type="entry name" value="HAMP_dom"/>
</dbReference>
<evidence type="ECO:0000259" key="6">
    <source>
        <dbReference type="PROSITE" id="PS50885"/>
    </source>
</evidence>
<evidence type="ECO:0000313" key="7">
    <source>
        <dbReference type="EMBL" id="MEK8028111.1"/>
    </source>
</evidence>
<evidence type="ECO:0000256" key="2">
    <source>
        <dbReference type="ARBA" id="ARBA00029447"/>
    </source>
</evidence>
<keyword evidence="1" id="KW-0488">Methylation</keyword>
<gene>
    <name evidence="7" type="ORF">AACH11_19285</name>
</gene>
<dbReference type="CDD" id="cd11386">
    <property type="entry name" value="MCP_signal"/>
    <property type="match status" value="1"/>
</dbReference>
<comment type="similarity">
    <text evidence="2">Belongs to the methyl-accepting chemotaxis (MCP) protein family.</text>
</comment>
<keyword evidence="4" id="KW-0472">Membrane</keyword>
<dbReference type="InterPro" id="IPR004089">
    <property type="entry name" value="MCPsignal_dom"/>
</dbReference>
<dbReference type="SUPFAM" id="SSF58104">
    <property type="entry name" value="Methyl-accepting chemotaxis protein (MCP) signaling domain"/>
    <property type="match status" value="1"/>
</dbReference>
<evidence type="ECO:0000256" key="3">
    <source>
        <dbReference type="PROSITE-ProRule" id="PRU00284"/>
    </source>
</evidence>
<dbReference type="Pfam" id="PF00015">
    <property type="entry name" value="MCPsignal"/>
    <property type="match status" value="1"/>
</dbReference>
<keyword evidence="4" id="KW-1133">Transmembrane helix</keyword>
<keyword evidence="3" id="KW-0807">Transducer</keyword>
<organism evidence="7 8">
    <name type="scientific">Pseudaquabacterium rugosum</name>
    <dbReference type="NCBI Taxonomy" id="2984194"/>
    <lineage>
        <taxon>Bacteria</taxon>
        <taxon>Pseudomonadati</taxon>
        <taxon>Pseudomonadota</taxon>
        <taxon>Betaproteobacteria</taxon>
        <taxon>Burkholderiales</taxon>
        <taxon>Sphaerotilaceae</taxon>
        <taxon>Pseudaquabacterium</taxon>
    </lineage>
</organism>
<dbReference type="PANTHER" id="PTHR43531">
    <property type="entry name" value="PROTEIN ICFG"/>
    <property type="match status" value="1"/>
</dbReference>
<dbReference type="EMBL" id="JBBUTF010000019">
    <property type="protein sequence ID" value="MEK8028111.1"/>
    <property type="molecule type" value="Genomic_DNA"/>
</dbReference>
<keyword evidence="4" id="KW-0812">Transmembrane</keyword>
<dbReference type="PROSITE" id="PS50885">
    <property type="entry name" value="HAMP"/>
    <property type="match status" value="1"/>
</dbReference>
<dbReference type="PANTHER" id="PTHR43531:SF14">
    <property type="entry name" value="METHYL-ACCEPTING CHEMOTAXIS PROTEIN I-RELATED"/>
    <property type="match status" value="1"/>
</dbReference>
<evidence type="ECO:0000256" key="4">
    <source>
        <dbReference type="SAM" id="Phobius"/>
    </source>
</evidence>
<proteinExistence type="inferred from homology"/>
<dbReference type="Proteomes" id="UP001368500">
    <property type="component" value="Unassembled WGS sequence"/>
</dbReference>
<keyword evidence="8" id="KW-1185">Reference proteome</keyword>
<feature type="domain" description="Methyl-accepting transducer" evidence="5">
    <location>
        <begin position="400"/>
        <end position="629"/>
    </location>
</feature>